<dbReference type="AlphaFoldDB" id="A0A8T0PP34"/>
<dbReference type="Gene3D" id="3.40.395.10">
    <property type="entry name" value="Adenoviral Proteinase, Chain A"/>
    <property type="match status" value="1"/>
</dbReference>
<dbReference type="PANTHER" id="PTHR33018">
    <property type="entry name" value="OS10G0338966 PROTEIN-RELATED"/>
    <property type="match status" value="1"/>
</dbReference>
<dbReference type="PANTHER" id="PTHR33018:SF34">
    <property type="entry name" value="OS02G0472350 PROTEIN"/>
    <property type="match status" value="1"/>
</dbReference>
<protein>
    <recommendedName>
        <fullName evidence="4">Ubiquitin-like protease family profile domain-containing protein</fullName>
    </recommendedName>
</protein>
<dbReference type="InterPro" id="IPR003653">
    <property type="entry name" value="Peptidase_C48_C"/>
</dbReference>
<organism evidence="5 6">
    <name type="scientific">Panicum virgatum</name>
    <name type="common">Blackwell switchgrass</name>
    <dbReference type="NCBI Taxonomy" id="38727"/>
    <lineage>
        <taxon>Eukaryota</taxon>
        <taxon>Viridiplantae</taxon>
        <taxon>Streptophyta</taxon>
        <taxon>Embryophyta</taxon>
        <taxon>Tracheophyta</taxon>
        <taxon>Spermatophyta</taxon>
        <taxon>Magnoliopsida</taxon>
        <taxon>Liliopsida</taxon>
        <taxon>Poales</taxon>
        <taxon>Poaceae</taxon>
        <taxon>PACMAD clade</taxon>
        <taxon>Panicoideae</taxon>
        <taxon>Panicodae</taxon>
        <taxon>Paniceae</taxon>
        <taxon>Panicinae</taxon>
        <taxon>Panicum</taxon>
        <taxon>Panicum sect. Hiantes</taxon>
    </lineage>
</organism>
<evidence type="ECO:0000256" key="3">
    <source>
        <dbReference type="ARBA" id="ARBA00022801"/>
    </source>
</evidence>
<evidence type="ECO:0000259" key="4">
    <source>
        <dbReference type="PROSITE" id="PS50600"/>
    </source>
</evidence>
<name>A0A8T0PP34_PANVG</name>
<evidence type="ECO:0000256" key="2">
    <source>
        <dbReference type="ARBA" id="ARBA00022670"/>
    </source>
</evidence>
<sequence>MFFSHPAGHKYITVVPRAMSRLLDFGEMDMNLLRCYELFLTNECERNEKNDVAFLEPFFMVENTIKCITGEDAEGYIKEALRKFKDNKAFIMIPFLERGHWILIVIVPNVGRVWYLNSSRTCTTSAAMRDLIERAYEKATGVIKLLTPPKHKKCHKQTGSAECGFYVCYHMWLLSEHEDPFLQKVIIDDAPLTRNQMNTVREGICAIIYGAAKI</sequence>
<dbReference type="Proteomes" id="UP000823388">
    <property type="component" value="Chromosome 8K"/>
</dbReference>
<comment type="caution">
    <text evidence="5">The sequence shown here is derived from an EMBL/GenBank/DDBJ whole genome shotgun (WGS) entry which is preliminary data.</text>
</comment>
<proteinExistence type="inferred from homology"/>
<keyword evidence="6" id="KW-1185">Reference proteome</keyword>
<dbReference type="GO" id="GO:0006508">
    <property type="term" value="P:proteolysis"/>
    <property type="evidence" value="ECO:0007669"/>
    <property type="project" value="UniProtKB-KW"/>
</dbReference>
<reference evidence="5" key="1">
    <citation type="submission" date="2020-05" db="EMBL/GenBank/DDBJ databases">
        <title>WGS assembly of Panicum virgatum.</title>
        <authorList>
            <person name="Lovell J.T."/>
            <person name="Jenkins J."/>
            <person name="Shu S."/>
            <person name="Juenger T.E."/>
            <person name="Schmutz J."/>
        </authorList>
    </citation>
    <scope>NUCLEOTIDE SEQUENCE</scope>
    <source>
        <strain evidence="5">AP13</strain>
    </source>
</reference>
<keyword evidence="2" id="KW-0645">Protease</keyword>
<keyword evidence="3" id="KW-0378">Hydrolase</keyword>
<gene>
    <name evidence="5" type="ORF">PVAP13_8KG384000</name>
</gene>
<dbReference type="EMBL" id="CM029051">
    <property type="protein sequence ID" value="KAG2564107.1"/>
    <property type="molecule type" value="Genomic_DNA"/>
</dbReference>
<dbReference type="PROSITE" id="PS50600">
    <property type="entry name" value="ULP_PROTEASE"/>
    <property type="match status" value="1"/>
</dbReference>
<accession>A0A8T0PP34</accession>
<evidence type="ECO:0000313" key="6">
    <source>
        <dbReference type="Proteomes" id="UP000823388"/>
    </source>
</evidence>
<dbReference type="Pfam" id="PF02902">
    <property type="entry name" value="Peptidase_C48"/>
    <property type="match status" value="1"/>
</dbReference>
<evidence type="ECO:0000313" key="5">
    <source>
        <dbReference type="EMBL" id="KAG2564107.1"/>
    </source>
</evidence>
<dbReference type="InterPro" id="IPR038765">
    <property type="entry name" value="Papain-like_cys_pep_sf"/>
</dbReference>
<feature type="domain" description="Ubiquitin-like protease family profile" evidence="4">
    <location>
        <begin position="12"/>
        <end position="174"/>
    </location>
</feature>
<evidence type="ECO:0000256" key="1">
    <source>
        <dbReference type="ARBA" id="ARBA00005234"/>
    </source>
</evidence>
<dbReference type="SUPFAM" id="SSF54001">
    <property type="entry name" value="Cysteine proteinases"/>
    <property type="match status" value="1"/>
</dbReference>
<dbReference type="GO" id="GO:0008234">
    <property type="term" value="F:cysteine-type peptidase activity"/>
    <property type="evidence" value="ECO:0007669"/>
    <property type="project" value="InterPro"/>
</dbReference>
<comment type="similarity">
    <text evidence="1">Belongs to the peptidase C48 family.</text>
</comment>